<dbReference type="AlphaFoldDB" id="A0A401QCE3"/>
<dbReference type="Pfam" id="PF00612">
    <property type="entry name" value="IQ"/>
    <property type="match status" value="1"/>
</dbReference>
<comment type="caution">
    <text evidence="2">The sequence shown here is derived from an EMBL/GenBank/DDBJ whole genome shotgun (WGS) entry which is preliminary data.</text>
</comment>
<dbReference type="SUPFAM" id="SSF52075">
    <property type="entry name" value="Outer arm dynein light chain 1"/>
    <property type="match status" value="1"/>
</dbReference>
<evidence type="ECO:0000313" key="3">
    <source>
        <dbReference type="Proteomes" id="UP000288216"/>
    </source>
</evidence>
<dbReference type="OrthoDB" id="40118at2759"/>
<proteinExistence type="predicted"/>
<dbReference type="Gene3D" id="3.80.10.10">
    <property type="entry name" value="Ribonuclease Inhibitor"/>
    <property type="match status" value="1"/>
</dbReference>
<gene>
    <name evidence="2" type="ORF">scyTo_0023901</name>
</gene>
<keyword evidence="3" id="KW-1185">Reference proteome</keyword>
<feature type="region of interest" description="Disordered" evidence="1">
    <location>
        <begin position="101"/>
        <end position="128"/>
    </location>
</feature>
<organism evidence="2 3">
    <name type="scientific">Scyliorhinus torazame</name>
    <name type="common">Cloudy catshark</name>
    <name type="synonym">Catulus torazame</name>
    <dbReference type="NCBI Taxonomy" id="75743"/>
    <lineage>
        <taxon>Eukaryota</taxon>
        <taxon>Metazoa</taxon>
        <taxon>Chordata</taxon>
        <taxon>Craniata</taxon>
        <taxon>Vertebrata</taxon>
        <taxon>Chondrichthyes</taxon>
        <taxon>Elasmobranchii</taxon>
        <taxon>Galeomorphii</taxon>
        <taxon>Galeoidea</taxon>
        <taxon>Carcharhiniformes</taxon>
        <taxon>Scyliorhinidae</taxon>
        <taxon>Scyliorhinus</taxon>
    </lineage>
</organism>
<evidence type="ECO:0000313" key="2">
    <source>
        <dbReference type="EMBL" id="GCB83068.1"/>
    </source>
</evidence>
<dbReference type="Gene3D" id="1.20.5.190">
    <property type="match status" value="1"/>
</dbReference>
<sequence length="128" mass="14819">GQLCTLNFYETWCDPTGLKKLLASCNRITHLPEKFDQLKTLEILSLERNPLEKPLDEICGQGISAVFQYLQTKKIQHFKATKIQAWWRGIMVRKELGQFKNLFPKKDKKGKKDKGKNEKGGQQKGQKK</sequence>
<dbReference type="STRING" id="75743.A0A401QCE3"/>
<name>A0A401QCE3_SCYTO</name>
<evidence type="ECO:0000256" key="1">
    <source>
        <dbReference type="SAM" id="MobiDB-lite"/>
    </source>
</evidence>
<dbReference type="InterPro" id="IPR000048">
    <property type="entry name" value="IQ_motif_EF-hand-BS"/>
</dbReference>
<dbReference type="EMBL" id="BFAA01035487">
    <property type="protein sequence ID" value="GCB83068.1"/>
    <property type="molecule type" value="Genomic_DNA"/>
</dbReference>
<dbReference type="PROSITE" id="PS50096">
    <property type="entry name" value="IQ"/>
    <property type="match status" value="1"/>
</dbReference>
<dbReference type="Proteomes" id="UP000288216">
    <property type="component" value="Unassembled WGS sequence"/>
</dbReference>
<dbReference type="CDD" id="cd23766">
    <property type="entry name" value="IQCG"/>
    <property type="match status" value="1"/>
</dbReference>
<dbReference type="InterPro" id="IPR032675">
    <property type="entry name" value="LRR_dom_sf"/>
</dbReference>
<reference evidence="2 3" key="1">
    <citation type="journal article" date="2018" name="Nat. Ecol. Evol.">
        <title>Shark genomes provide insights into elasmobranch evolution and the origin of vertebrates.</title>
        <authorList>
            <person name="Hara Y"/>
            <person name="Yamaguchi K"/>
            <person name="Onimaru K"/>
            <person name="Kadota M"/>
            <person name="Koyanagi M"/>
            <person name="Keeley SD"/>
            <person name="Tatsumi K"/>
            <person name="Tanaka K"/>
            <person name="Motone F"/>
            <person name="Kageyama Y"/>
            <person name="Nozu R"/>
            <person name="Adachi N"/>
            <person name="Nishimura O"/>
            <person name="Nakagawa R"/>
            <person name="Tanegashima C"/>
            <person name="Kiyatake I"/>
            <person name="Matsumoto R"/>
            <person name="Murakumo K"/>
            <person name="Nishida K"/>
            <person name="Terakita A"/>
            <person name="Kuratani S"/>
            <person name="Sato K"/>
            <person name="Hyodo S Kuraku.S."/>
        </authorList>
    </citation>
    <scope>NUCLEOTIDE SEQUENCE [LARGE SCALE GENOMIC DNA]</scope>
</reference>
<protein>
    <submittedName>
        <fullName evidence="2">Uncharacterized protein</fullName>
    </submittedName>
</protein>
<accession>A0A401QCE3</accession>
<feature type="non-terminal residue" evidence="2">
    <location>
        <position position="1"/>
    </location>
</feature>